<protein>
    <submittedName>
        <fullName evidence="2">Uncharacterized protein</fullName>
    </submittedName>
</protein>
<proteinExistence type="predicted"/>
<gene>
    <name evidence="2" type="ORF">NHX12_005114</name>
</gene>
<dbReference type="AlphaFoldDB" id="A0A9Q0DTC2"/>
<evidence type="ECO:0000256" key="1">
    <source>
        <dbReference type="SAM" id="MobiDB-lite"/>
    </source>
</evidence>
<reference evidence="2" key="1">
    <citation type="submission" date="2022-07" db="EMBL/GenBank/DDBJ databases">
        <title>Chromosome-level genome of Muraenolepis orangiensis.</title>
        <authorList>
            <person name="Kim J."/>
        </authorList>
    </citation>
    <scope>NUCLEOTIDE SEQUENCE</scope>
    <source>
        <strain evidence="2">KU_S4_2022</strain>
        <tissue evidence="2">Muscle</tissue>
    </source>
</reference>
<accession>A0A9Q0DTC2</accession>
<name>A0A9Q0DTC2_9TELE</name>
<dbReference type="Proteomes" id="UP001148018">
    <property type="component" value="Unassembled WGS sequence"/>
</dbReference>
<evidence type="ECO:0000313" key="2">
    <source>
        <dbReference type="EMBL" id="KAJ3592775.1"/>
    </source>
</evidence>
<sequence>MAHKIGLDNTAIMANDEQYSVRLCLALRPPCVTYQSRLRAVWGCVGGVGIPDPHRNGGLFACNALRRPRGVRPIVRVPSGKYDGTDHEKAAVQGGDGQKV</sequence>
<organism evidence="2 3">
    <name type="scientific">Muraenolepis orangiensis</name>
    <name type="common">Patagonian moray cod</name>
    <dbReference type="NCBI Taxonomy" id="630683"/>
    <lineage>
        <taxon>Eukaryota</taxon>
        <taxon>Metazoa</taxon>
        <taxon>Chordata</taxon>
        <taxon>Craniata</taxon>
        <taxon>Vertebrata</taxon>
        <taxon>Euteleostomi</taxon>
        <taxon>Actinopterygii</taxon>
        <taxon>Neopterygii</taxon>
        <taxon>Teleostei</taxon>
        <taxon>Neoteleostei</taxon>
        <taxon>Acanthomorphata</taxon>
        <taxon>Zeiogadaria</taxon>
        <taxon>Gadariae</taxon>
        <taxon>Gadiformes</taxon>
        <taxon>Muraenolepidoidei</taxon>
        <taxon>Muraenolepididae</taxon>
        <taxon>Muraenolepis</taxon>
    </lineage>
</organism>
<feature type="region of interest" description="Disordered" evidence="1">
    <location>
        <begin position="76"/>
        <end position="100"/>
    </location>
</feature>
<comment type="caution">
    <text evidence="2">The sequence shown here is derived from an EMBL/GenBank/DDBJ whole genome shotgun (WGS) entry which is preliminary data.</text>
</comment>
<dbReference type="EMBL" id="JANIIK010000112">
    <property type="protein sequence ID" value="KAJ3592775.1"/>
    <property type="molecule type" value="Genomic_DNA"/>
</dbReference>
<keyword evidence="3" id="KW-1185">Reference proteome</keyword>
<evidence type="ECO:0000313" key="3">
    <source>
        <dbReference type="Proteomes" id="UP001148018"/>
    </source>
</evidence>